<dbReference type="Proteomes" id="UP000284051">
    <property type="component" value="Unassembled WGS sequence"/>
</dbReference>
<dbReference type="InterPro" id="IPR020039">
    <property type="entry name" value="PseF"/>
</dbReference>
<dbReference type="InterPro" id="IPR050793">
    <property type="entry name" value="CMP-NeuNAc_synthase"/>
</dbReference>
<comment type="caution">
    <text evidence="1">The sequence shown here is derived from an EMBL/GenBank/DDBJ whole genome shotgun (WGS) entry which is preliminary data.</text>
</comment>
<name>A0A414T395_9FIRM</name>
<keyword evidence="1" id="KW-0808">Transferase</keyword>
<dbReference type="Pfam" id="PF02348">
    <property type="entry name" value="CTP_transf_3"/>
    <property type="match status" value="1"/>
</dbReference>
<dbReference type="PANTHER" id="PTHR21485">
    <property type="entry name" value="HAD SUPERFAMILY MEMBERS CMAS AND KDSC"/>
    <property type="match status" value="1"/>
</dbReference>
<protein>
    <submittedName>
        <fullName evidence="1">Pseudaminic acid cytidylyltransferase</fullName>
        <ecNumber evidence="1">2.7.7.81</ecNumber>
    </submittedName>
</protein>
<dbReference type="CDD" id="cd02513">
    <property type="entry name" value="CMP-NeuAc_Synthase"/>
    <property type="match status" value="1"/>
</dbReference>
<gene>
    <name evidence="1" type="primary">pseF</name>
    <name evidence="1" type="ORF">DW264_09190</name>
</gene>
<dbReference type="InterPro" id="IPR029044">
    <property type="entry name" value="Nucleotide-diphossugar_trans"/>
</dbReference>
<dbReference type="EC" id="2.7.7.81" evidence="1"/>
<evidence type="ECO:0000313" key="1">
    <source>
        <dbReference type="EMBL" id="RHG28617.1"/>
    </source>
</evidence>
<dbReference type="Gene3D" id="3.90.550.10">
    <property type="entry name" value="Spore Coat Polysaccharide Biosynthesis Protein SpsA, Chain A"/>
    <property type="match status" value="1"/>
</dbReference>
<dbReference type="EMBL" id="QRID01000007">
    <property type="protein sequence ID" value="RHG28617.1"/>
    <property type="molecule type" value="Genomic_DNA"/>
</dbReference>
<keyword evidence="1" id="KW-0548">Nucleotidyltransferase</keyword>
<dbReference type="NCBIfam" id="TIGR03584">
    <property type="entry name" value="PseF"/>
    <property type="match status" value="1"/>
</dbReference>
<reference evidence="1 2" key="1">
    <citation type="submission" date="2018-08" db="EMBL/GenBank/DDBJ databases">
        <title>A genome reference for cultivated species of the human gut microbiota.</title>
        <authorList>
            <person name="Zou Y."/>
            <person name="Xue W."/>
            <person name="Luo G."/>
        </authorList>
    </citation>
    <scope>NUCLEOTIDE SEQUENCE [LARGE SCALE GENOMIC DNA]</scope>
    <source>
        <strain evidence="1 2">AM22-21LB</strain>
    </source>
</reference>
<accession>A0A414T395</accession>
<dbReference type="PANTHER" id="PTHR21485:SF6">
    <property type="entry name" value="N-ACYLNEURAMINATE CYTIDYLYLTRANSFERASE-RELATED"/>
    <property type="match status" value="1"/>
</dbReference>
<evidence type="ECO:0000313" key="2">
    <source>
        <dbReference type="Proteomes" id="UP000284051"/>
    </source>
</evidence>
<dbReference type="InterPro" id="IPR003329">
    <property type="entry name" value="Cytidylyl_trans"/>
</dbReference>
<dbReference type="GO" id="GO:0008781">
    <property type="term" value="F:N-acylneuraminate cytidylyltransferase activity"/>
    <property type="evidence" value="ECO:0007669"/>
    <property type="project" value="TreeGrafter"/>
</dbReference>
<proteinExistence type="predicted"/>
<dbReference type="AlphaFoldDB" id="A0A414T395"/>
<dbReference type="SUPFAM" id="SSF53448">
    <property type="entry name" value="Nucleotide-diphospho-sugar transferases"/>
    <property type="match status" value="1"/>
</dbReference>
<organism evidence="1 2">
    <name type="scientific">Roseburia intestinalis</name>
    <dbReference type="NCBI Taxonomy" id="166486"/>
    <lineage>
        <taxon>Bacteria</taxon>
        <taxon>Bacillati</taxon>
        <taxon>Bacillota</taxon>
        <taxon>Clostridia</taxon>
        <taxon>Lachnospirales</taxon>
        <taxon>Lachnospiraceae</taxon>
        <taxon>Roseburia</taxon>
    </lineage>
</organism>
<sequence>MEQDGGANMNQKSLAIITARGGSKRIPRKNIKDFCGKPIMAYSIEAALEAGCFDTVMVSTDDEEIAQIAKKYGAEVPFLRSERTAGDFATTADVLMEVFEEYEKRGEKFDHAACIYPTAPFVTAQKLKAGMSLLQEKQGTMLMPVVTFSFPPQRGVVKKGEFLEFCYPQYRNSRSQDLETMYHDCGQFYCYDVEKYRSVRGQIDTGIIPYIVSELEVQDIDNETDWKLAEMKYRMMKGE</sequence>